<protein>
    <submittedName>
        <fullName evidence="5">Adenosine kinase</fullName>
        <ecNumber evidence="5">2.7.1.20</ecNumber>
    </submittedName>
</protein>
<dbReference type="InterPro" id="IPR029056">
    <property type="entry name" value="Ribokinase-like"/>
</dbReference>
<dbReference type="InterPro" id="IPR002173">
    <property type="entry name" value="Carboh/pur_kinase_PfkB_CS"/>
</dbReference>
<proteinExistence type="inferred from homology"/>
<evidence type="ECO:0000256" key="3">
    <source>
        <dbReference type="ARBA" id="ARBA00022777"/>
    </source>
</evidence>
<dbReference type="EC" id="2.7.1.20" evidence="5"/>
<dbReference type="PANTHER" id="PTHR43085:SF46">
    <property type="entry name" value="ADENOSINE KINASE"/>
    <property type="match status" value="1"/>
</dbReference>
<dbReference type="InterPro" id="IPR050306">
    <property type="entry name" value="PfkB_Carbo_kinase"/>
</dbReference>
<keyword evidence="2 5" id="KW-0808">Transferase</keyword>
<comment type="caution">
    <text evidence="5">The sequence shown here is derived from an EMBL/GenBank/DDBJ whole genome shotgun (WGS) entry which is preliminary data.</text>
</comment>
<evidence type="ECO:0000313" key="5">
    <source>
        <dbReference type="EMBL" id="MQY11597.1"/>
    </source>
</evidence>
<sequence>MRISVTGSIATDHLMTFPGLFGEQLIADRLDKVSLSFLVDDLEVRNGGVAANIAFGLGRLGLAPVLVGAAGADFADYQIWLKEHGVDTDSVRISATRHTARFVCVTDAEQNQIGSFYPGAMSEARDISIREVADRTGGLDLVVVSPNDPEAMVRHTHECRRLGIDVAADPSQQLATLDRAALRALLNGPRLLFTNEYESVLIQERSGWTEQQLLGRVGTWITTRGADGVRIRQAGRTDLDLPAIEVSGTLEPTGAGDAFRAGYLAGRAWGLPDAAAAPLGCALAATVLESTGTQTYTLQREPLLARIRTAYGDDTADTLAPYLAVLP</sequence>
<dbReference type="Pfam" id="PF00294">
    <property type="entry name" value="PfkB"/>
    <property type="match status" value="1"/>
</dbReference>
<organism evidence="5 6">
    <name type="scientific">Streptomyces smaragdinus</name>
    <dbReference type="NCBI Taxonomy" id="2585196"/>
    <lineage>
        <taxon>Bacteria</taxon>
        <taxon>Bacillati</taxon>
        <taxon>Actinomycetota</taxon>
        <taxon>Actinomycetes</taxon>
        <taxon>Kitasatosporales</taxon>
        <taxon>Streptomycetaceae</taxon>
        <taxon>Streptomyces</taxon>
    </lineage>
</organism>
<dbReference type="AlphaFoldDB" id="A0A7K0CDQ3"/>
<keyword evidence="3 5" id="KW-0418">Kinase</keyword>
<dbReference type="Proteomes" id="UP000466345">
    <property type="component" value="Unassembled WGS sequence"/>
</dbReference>
<accession>A0A7K0CDQ3</accession>
<reference evidence="5 6" key="1">
    <citation type="submission" date="2019-10" db="EMBL/GenBank/DDBJ databases">
        <title>Streptomyces smaragdinus sp. nov. and Streptomyces fabii sp. nov., isolated from the gut of fungus growing-termite Macrotermes natalensis.</title>
        <authorList>
            <person name="Schwitalla J."/>
            <person name="Benndorf R."/>
            <person name="Martin K."/>
            <person name="De Beer W."/>
            <person name="Kaster A.-K."/>
            <person name="Vollmers J."/>
            <person name="Poulsen M."/>
            <person name="Beemelmanns C."/>
        </authorList>
    </citation>
    <scope>NUCLEOTIDE SEQUENCE [LARGE SCALE GENOMIC DNA]</scope>
    <source>
        <strain evidence="5 6">RB5</strain>
    </source>
</reference>
<dbReference type="SUPFAM" id="SSF53613">
    <property type="entry name" value="Ribokinase-like"/>
    <property type="match status" value="1"/>
</dbReference>
<evidence type="ECO:0000313" key="6">
    <source>
        <dbReference type="Proteomes" id="UP000466345"/>
    </source>
</evidence>
<dbReference type="Gene3D" id="3.40.1190.20">
    <property type="match status" value="1"/>
</dbReference>
<feature type="domain" description="Carbohydrate kinase PfkB" evidence="4">
    <location>
        <begin position="30"/>
        <end position="295"/>
    </location>
</feature>
<dbReference type="PANTHER" id="PTHR43085">
    <property type="entry name" value="HEXOKINASE FAMILY MEMBER"/>
    <property type="match status" value="1"/>
</dbReference>
<dbReference type="GO" id="GO:0004001">
    <property type="term" value="F:adenosine kinase activity"/>
    <property type="evidence" value="ECO:0007669"/>
    <property type="project" value="UniProtKB-EC"/>
</dbReference>
<dbReference type="RefSeq" id="WP_323377306.1">
    <property type="nucleotide sequence ID" value="NZ_WEGJ01000004.1"/>
</dbReference>
<name>A0A7K0CDQ3_9ACTN</name>
<evidence type="ECO:0000256" key="2">
    <source>
        <dbReference type="ARBA" id="ARBA00022679"/>
    </source>
</evidence>
<gene>
    <name evidence="5" type="primary">adoK_1</name>
    <name evidence="5" type="ORF">SRB5_17160</name>
</gene>
<dbReference type="EMBL" id="WEGJ01000004">
    <property type="protein sequence ID" value="MQY11597.1"/>
    <property type="molecule type" value="Genomic_DNA"/>
</dbReference>
<dbReference type="CDD" id="cd01942">
    <property type="entry name" value="ribokinase_group_A"/>
    <property type="match status" value="1"/>
</dbReference>
<comment type="similarity">
    <text evidence="1">Belongs to the carbohydrate kinase PfkB family.</text>
</comment>
<keyword evidence="6" id="KW-1185">Reference proteome</keyword>
<evidence type="ECO:0000256" key="1">
    <source>
        <dbReference type="ARBA" id="ARBA00010688"/>
    </source>
</evidence>
<dbReference type="InterPro" id="IPR011611">
    <property type="entry name" value="PfkB_dom"/>
</dbReference>
<evidence type="ECO:0000259" key="4">
    <source>
        <dbReference type="Pfam" id="PF00294"/>
    </source>
</evidence>
<dbReference type="PROSITE" id="PS00583">
    <property type="entry name" value="PFKB_KINASES_1"/>
    <property type="match status" value="1"/>
</dbReference>